<evidence type="ECO:0000259" key="9">
    <source>
        <dbReference type="PROSITE" id="PS50016"/>
    </source>
</evidence>
<evidence type="ECO:0000256" key="3">
    <source>
        <dbReference type="ARBA" id="ARBA00022771"/>
    </source>
</evidence>
<feature type="compositionally biased region" description="Basic and acidic residues" evidence="8">
    <location>
        <begin position="142"/>
        <end position="152"/>
    </location>
</feature>
<feature type="compositionally biased region" description="Acidic residues" evidence="8">
    <location>
        <begin position="35"/>
        <end position="66"/>
    </location>
</feature>
<gene>
    <name evidence="11" type="ORF">HJC23_012235</name>
</gene>
<dbReference type="InterPro" id="IPR019786">
    <property type="entry name" value="Zinc_finger_PHD-type_CS"/>
</dbReference>
<dbReference type="SMART" id="SM00249">
    <property type="entry name" value="PHD"/>
    <property type="match status" value="4"/>
</dbReference>
<protein>
    <submittedName>
        <fullName evidence="11">Uncharacterized protein</fullName>
    </submittedName>
</protein>
<dbReference type="SUPFAM" id="SSF48371">
    <property type="entry name" value="ARM repeat"/>
    <property type="match status" value="3"/>
</dbReference>
<dbReference type="InterPro" id="IPR013083">
    <property type="entry name" value="Znf_RING/FYVE/PHD"/>
</dbReference>
<keyword evidence="2" id="KW-0677">Repeat</keyword>
<proteinExistence type="predicted"/>
<dbReference type="PROSITE" id="PS01359">
    <property type="entry name" value="ZF_PHD_1"/>
    <property type="match status" value="1"/>
</dbReference>
<dbReference type="InterPro" id="IPR019787">
    <property type="entry name" value="Znf_PHD-finger"/>
</dbReference>
<dbReference type="PROSITE" id="PS50176">
    <property type="entry name" value="ARM_REPEAT"/>
    <property type="match status" value="1"/>
</dbReference>
<feature type="domain" description="CXXC-type" evidence="10">
    <location>
        <begin position="481"/>
        <end position="528"/>
    </location>
</feature>
<dbReference type="GO" id="GO:0003677">
    <property type="term" value="F:DNA binding"/>
    <property type="evidence" value="ECO:0007669"/>
    <property type="project" value="UniProtKB-KW"/>
</dbReference>
<feature type="region of interest" description="Disordered" evidence="8">
    <location>
        <begin position="1042"/>
        <end position="1070"/>
    </location>
</feature>
<feature type="domain" description="PHD-type" evidence="9">
    <location>
        <begin position="356"/>
        <end position="410"/>
    </location>
</feature>
<dbReference type="PROSITE" id="PS51058">
    <property type="entry name" value="ZF_CXXC"/>
    <property type="match status" value="2"/>
</dbReference>
<evidence type="ECO:0000256" key="7">
    <source>
        <dbReference type="PROSITE-ProRule" id="PRU00259"/>
    </source>
</evidence>
<dbReference type="SMART" id="SM00185">
    <property type="entry name" value="ARM"/>
    <property type="match status" value="6"/>
</dbReference>
<dbReference type="InterPro" id="IPR011989">
    <property type="entry name" value="ARM-like"/>
</dbReference>
<sequence>MDALTAARMKPGSDEDSPSKSSDVDVALDDNAGNADDDDDDDDGSSGSSDEESDEDEVEEDDDDRDADNAKDDQLSEYERMRLERIKRNNERLAALGLSQGDNIPQKPKRSTPKPRKKLSVDGPTRQLPGRAGRATFLESATKQREKKEREKEEEKNPDACFTCQSEAGELMCCDYCRKLYHPHCHPPISTSEGFRCTECESSGRKRRVACGLCSACKREHDCMTCAICVNNMNDGKMKAKCIFRRCLSWGKGVLERDKGKGRGDTDEVPDKHDSVCDKCKEGGDLICCDSCSRVFHSNCHKPKIYSLPEGEWTCMYCTKPRPSREKKPVQKRRYTDSLIAKLGVKCITVTVKWPSLHCHVCNGAEATGAYLNLEWTTCRTCHDSYHLKCLSPPLDNRPNKWRCPACREQRKTIPKETNAPKIKNDKLFEGVHDDDCYMCFNGGDLICCDFCSKVFHLECHIPPLHSIPKGLWKCCECAAVEYKRMMRCGECEACTRDDCGKCNFCKDKPKFGGPGRLKQTCELKKCHFMRLAPPASTPKKALSDKEIKEQFKRAKSASRSNQSQTNAANKKRKEPSTSHEDDLPKRKRGRPSNSKTMSVKTSPSTVVEDAREKGQDAVANSRSVASCNTRSSLAMTDTSLASDPVGSKIRTLISTALKQLDNPTVQKHTCQFLRVFITSGKCVDNIIQLGGLLMLAKAMYEHPNDVSVQVESNATLTKMVVTKQACGEAIIGSGCVALAIEAMESHENVMEIQETACALLRALSYDFSTHQLIMKAKGAEAVVATLNAHPKKLDSLIDGCFFLQNILCNIRTFIEASTLIISQGLLSVILGGLVLHPDVTYLRAACNILTALAMSDVARTVIGDDEDSSSKILSILDLDIDLDSKKSAIDALKLISVGNEKFASQFSENDGIPRVLDFMGHHPTDIYLVISCLGLMNALVENEQNSKLFVDANGFVTMSCQMNSHRTLSFIQARGCSILRRLVIDGVGTENAKCAIDAIFSALHRFDYDHLIQFDGRHALLNICSQYPSLAPLLHSFQTRQASHAGTDEESDTRSDASEENSETPFEQDHVIIDYTSSAKDDPVCHKIKSIINKATKHTDDHKVQDKACEQLRKFIEDDESAEKVIQMGAIEMIAAAMKGHPDKAIVQGEGCATLSDLIWKYPRCSRKIFEAGCLSLVVEALKVHTTHVKLQQMGCGLFRALSYENENHNFIKSVNGLEVLLDSMSHNAKRNVVVKEVCLFLQNMLSNPHCPPDHTSLIISKNAIPIIIDGMLVNFDADFAEAACGTIKNLAVDDKARCEIGKYELSIGTIISILESNVEFSASKSALDALKMLAADHGNRILMRQNEGIPKVMTFITNHAEDPELVETGLTLLLEFAKSNDQEMVLDPAVFEFVISEMKNHQNFASIQKAGCQIIGSMPFNNEEEARVALDLILASAFKNNYDDESVQLSGLSALLNVCACYPSVAPLLRTEENWAILRESKLKGESV</sequence>
<dbReference type="Pfam" id="PF02008">
    <property type="entry name" value="zf-CXXC"/>
    <property type="match status" value="2"/>
</dbReference>
<feature type="repeat" description="ARM" evidence="7">
    <location>
        <begin position="735"/>
        <end position="779"/>
    </location>
</feature>
<organism evidence="11 12">
    <name type="scientific">Cyclotella cryptica</name>
    <dbReference type="NCBI Taxonomy" id="29204"/>
    <lineage>
        <taxon>Eukaryota</taxon>
        <taxon>Sar</taxon>
        <taxon>Stramenopiles</taxon>
        <taxon>Ochrophyta</taxon>
        <taxon>Bacillariophyta</taxon>
        <taxon>Coscinodiscophyceae</taxon>
        <taxon>Thalassiosirophycidae</taxon>
        <taxon>Stephanodiscales</taxon>
        <taxon>Stephanodiscaceae</taxon>
        <taxon>Cyclotella</taxon>
    </lineage>
</organism>
<keyword evidence="1" id="KW-0479">Metal-binding</keyword>
<comment type="caution">
    <text evidence="11">The sequence shown here is derived from an EMBL/GenBank/DDBJ whole genome shotgun (WGS) entry which is preliminary data.</text>
</comment>
<dbReference type="Pfam" id="PF00628">
    <property type="entry name" value="PHD"/>
    <property type="match status" value="2"/>
</dbReference>
<feature type="compositionally biased region" description="Basic residues" evidence="8">
    <location>
        <begin position="107"/>
        <end position="118"/>
    </location>
</feature>
<dbReference type="SUPFAM" id="SSF57903">
    <property type="entry name" value="FYVE/PHD zinc finger"/>
    <property type="match status" value="4"/>
</dbReference>
<evidence type="ECO:0000256" key="4">
    <source>
        <dbReference type="ARBA" id="ARBA00022833"/>
    </source>
</evidence>
<dbReference type="PANTHER" id="PTHR22895">
    <property type="entry name" value="ARMADILLO REPEAT-CONTAINING PROTEIN 6"/>
    <property type="match status" value="1"/>
</dbReference>
<keyword evidence="4" id="KW-0862">Zinc</keyword>
<dbReference type="CDD" id="cd15541">
    <property type="entry name" value="PHD_TIF1_like"/>
    <property type="match status" value="2"/>
</dbReference>
<evidence type="ECO:0000313" key="12">
    <source>
        <dbReference type="Proteomes" id="UP001516023"/>
    </source>
</evidence>
<feature type="domain" description="CXXC-type" evidence="10">
    <location>
        <begin position="204"/>
        <end position="248"/>
    </location>
</feature>
<evidence type="ECO:0000256" key="5">
    <source>
        <dbReference type="ARBA" id="ARBA00023125"/>
    </source>
</evidence>
<feature type="compositionally biased region" description="Polar residues" evidence="8">
    <location>
        <begin position="558"/>
        <end position="569"/>
    </location>
</feature>
<feature type="compositionally biased region" description="Basic and acidic residues" evidence="8">
    <location>
        <begin position="67"/>
        <end position="91"/>
    </location>
</feature>
<feature type="compositionally biased region" description="Basic and acidic residues" evidence="8">
    <location>
        <begin position="575"/>
        <end position="585"/>
    </location>
</feature>
<feature type="domain" description="PHD-type" evidence="9">
    <location>
        <begin position="274"/>
        <end position="321"/>
    </location>
</feature>
<feature type="region of interest" description="Disordered" evidence="8">
    <location>
        <begin position="1"/>
        <end position="152"/>
    </location>
</feature>
<evidence type="ECO:0000256" key="8">
    <source>
        <dbReference type="SAM" id="MobiDB-lite"/>
    </source>
</evidence>
<evidence type="ECO:0000259" key="10">
    <source>
        <dbReference type="PROSITE" id="PS51058"/>
    </source>
</evidence>
<evidence type="ECO:0000256" key="1">
    <source>
        <dbReference type="ARBA" id="ARBA00022723"/>
    </source>
</evidence>
<feature type="compositionally biased region" description="Polar residues" evidence="8">
    <location>
        <begin position="592"/>
        <end position="606"/>
    </location>
</feature>
<evidence type="ECO:0000313" key="11">
    <source>
        <dbReference type="EMBL" id="KAL3789146.1"/>
    </source>
</evidence>
<feature type="domain" description="PHD-type" evidence="9">
    <location>
        <begin position="434"/>
        <end position="481"/>
    </location>
</feature>
<dbReference type="InterPro" id="IPR000225">
    <property type="entry name" value="Armadillo"/>
</dbReference>
<dbReference type="Gene3D" id="3.30.40.10">
    <property type="entry name" value="Zinc/RING finger domain, C3HC4 (zinc finger)"/>
    <property type="match status" value="4"/>
</dbReference>
<dbReference type="Proteomes" id="UP001516023">
    <property type="component" value="Unassembled WGS sequence"/>
</dbReference>
<reference evidence="11 12" key="1">
    <citation type="journal article" date="2020" name="G3 (Bethesda)">
        <title>Improved Reference Genome for Cyclotella cryptica CCMP332, a Model for Cell Wall Morphogenesis, Salinity Adaptation, and Lipid Production in Diatoms (Bacillariophyta).</title>
        <authorList>
            <person name="Roberts W.R."/>
            <person name="Downey K.M."/>
            <person name="Ruck E.C."/>
            <person name="Traller J.C."/>
            <person name="Alverson A.J."/>
        </authorList>
    </citation>
    <scope>NUCLEOTIDE SEQUENCE [LARGE SCALE GENOMIC DNA]</scope>
    <source>
        <strain evidence="11 12">CCMP332</strain>
    </source>
</reference>
<dbReference type="EMBL" id="JABMIG020000145">
    <property type="protein sequence ID" value="KAL3789146.1"/>
    <property type="molecule type" value="Genomic_DNA"/>
</dbReference>
<dbReference type="PANTHER" id="PTHR22895:SF0">
    <property type="entry name" value="ARMADILLO REPEAT-CONTAINING PROTEIN 6"/>
    <property type="match status" value="1"/>
</dbReference>
<keyword evidence="5" id="KW-0238">DNA-binding</keyword>
<dbReference type="InterPro" id="IPR001965">
    <property type="entry name" value="Znf_PHD"/>
</dbReference>
<keyword evidence="3 6" id="KW-0863">Zinc-finger</keyword>
<accession>A0ABD3PN74</accession>
<name>A0ABD3PN74_9STRA</name>
<keyword evidence="12" id="KW-1185">Reference proteome</keyword>
<dbReference type="InterPro" id="IPR002857">
    <property type="entry name" value="Znf_CXXC"/>
</dbReference>
<dbReference type="GO" id="GO:0008270">
    <property type="term" value="F:zinc ion binding"/>
    <property type="evidence" value="ECO:0007669"/>
    <property type="project" value="UniProtKB-KW"/>
</dbReference>
<evidence type="ECO:0000256" key="2">
    <source>
        <dbReference type="ARBA" id="ARBA00022737"/>
    </source>
</evidence>
<feature type="region of interest" description="Disordered" evidence="8">
    <location>
        <begin position="537"/>
        <end position="624"/>
    </location>
</feature>
<dbReference type="PROSITE" id="PS50016">
    <property type="entry name" value="ZF_PHD_2"/>
    <property type="match status" value="3"/>
</dbReference>
<dbReference type="InterPro" id="IPR016024">
    <property type="entry name" value="ARM-type_fold"/>
</dbReference>
<evidence type="ECO:0000256" key="6">
    <source>
        <dbReference type="PROSITE-ProRule" id="PRU00146"/>
    </source>
</evidence>
<dbReference type="Gene3D" id="1.25.10.10">
    <property type="entry name" value="Leucine-rich Repeat Variant"/>
    <property type="match status" value="3"/>
</dbReference>
<dbReference type="InterPro" id="IPR011011">
    <property type="entry name" value="Znf_FYVE_PHD"/>
</dbReference>
<feature type="compositionally biased region" description="Basic and acidic residues" evidence="8">
    <location>
        <begin position="542"/>
        <end position="553"/>
    </location>
</feature>